<reference evidence="3" key="1">
    <citation type="submission" date="2025-08" db="UniProtKB">
        <authorList>
            <consortium name="RefSeq"/>
        </authorList>
    </citation>
    <scope>IDENTIFICATION</scope>
</reference>
<dbReference type="KEGG" id="egu:105047701"/>
<evidence type="ECO:0000313" key="3">
    <source>
        <dbReference type="RefSeq" id="XP_019702083.1"/>
    </source>
</evidence>
<name>A0A6J0PAN7_ELAGV</name>
<protein>
    <submittedName>
        <fullName evidence="3">Uncharacterized protein LOC105047701 isoform X1</fullName>
    </submittedName>
</protein>
<keyword evidence="1" id="KW-0472">Membrane</keyword>
<sequence length="130" mass="14752">MVPLFSPGTLLFYGIKFVSIYFLKQPFSKKFYIPSSGKAHAAGWTEETLRWLRETNLQPCMFFGGNYMWSLSTHFQLGFLSEMYFSLSACRMAFEFSWISKLDGENSGNKLMAATNISHGNSGMDKRAGI</sequence>
<keyword evidence="2" id="KW-1185">Reference proteome</keyword>
<evidence type="ECO:0000313" key="2">
    <source>
        <dbReference type="Proteomes" id="UP000504607"/>
    </source>
</evidence>
<gene>
    <name evidence="3" type="primary">LOC105047701</name>
</gene>
<accession>A0A6J0PAN7</accession>
<keyword evidence="1" id="KW-0812">Transmembrane</keyword>
<organism evidence="2 3">
    <name type="scientific">Elaeis guineensis var. tenera</name>
    <name type="common">Oil palm</name>
    <dbReference type="NCBI Taxonomy" id="51953"/>
    <lineage>
        <taxon>Eukaryota</taxon>
        <taxon>Viridiplantae</taxon>
        <taxon>Streptophyta</taxon>
        <taxon>Embryophyta</taxon>
        <taxon>Tracheophyta</taxon>
        <taxon>Spermatophyta</taxon>
        <taxon>Magnoliopsida</taxon>
        <taxon>Liliopsida</taxon>
        <taxon>Arecaceae</taxon>
        <taxon>Arecoideae</taxon>
        <taxon>Cocoseae</taxon>
        <taxon>Elaeidinae</taxon>
        <taxon>Elaeis</taxon>
    </lineage>
</organism>
<dbReference type="Proteomes" id="UP000504607">
    <property type="component" value="Chromosome 1"/>
</dbReference>
<feature type="transmembrane region" description="Helical" evidence="1">
    <location>
        <begin position="6"/>
        <end position="23"/>
    </location>
</feature>
<dbReference type="RefSeq" id="XP_019702083.1">
    <property type="nucleotide sequence ID" value="XM_019846524.2"/>
</dbReference>
<dbReference type="GeneID" id="105047701"/>
<dbReference type="InParanoid" id="A0A6J0PAN7"/>
<evidence type="ECO:0000256" key="1">
    <source>
        <dbReference type="SAM" id="Phobius"/>
    </source>
</evidence>
<dbReference type="AlphaFoldDB" id="A0A6J0PAN7"/>
<proteinExistence type="predicted"/>
<keyword evidence="1" id="KW-1133">Transmembrane helix</keyword>